<keyword evidence="1" id="KW-1133">Transmembrane helix</keyword>
<dbReference type="OrthoDB" id="9182155at2"/>
<name>A0A5A9W8A5_9GAMM</name>
<sequence length="292" mass="32963">MEELFNTREISIGIWVSVLLIWALTRKELRVSLFRVVAAALNKRLVLSVSVFAGHLALVVGLLTAIGFWQFEMLKATIYWFVLSGLALFGKAVTSSKPIEDWRGTLREQASIIVILAFIVNSYTFSLYAEIVLVPVVAFISMLVAYTEFHHKGEPIANLFLSVQAFIGFVILLFAGMNAYNDYANLASIATAKGLFLPVVLATMVIPYMYFIALYSAYDRILRISTFRQPSEMASYIRRRILLSGGLRLRKARRIAAIKPYEFMRANNREDVDLVIERHLTGSIDTSETGWD</sequence>
<evidence type="ECO:0000256" key="1">
    <source>
        <dbReference type="SAM" id="Phobius"/>
    </source>
</evidence>
<comment type="caution">
    <text evidence="2">The sequence shown here is derived from an EMBL/GenBank/DDBJ whole genome shotgun (WGS) entry which is preliminary data.</text>
</comment>
<reference evidence="2 3" key="1">
    <citation type="submission" date="2019-03" db="EMBL/GenBank/DDBJ databases">
        <title>Nitrincola sp. nov. isolated from an Indian soda lake.</title>
        <authorList>
            <person name="Joshi A."/>
            <person name="Thite S.V."/>
            <person name="Joseph N."/>
            <person name="Dhotre D."/>
            <person name="Moorthy M."/>
            <person name="Shouche Y.S."/>
        </authorList>
    </citation>
    <scope>NUCLEOTIDE SEQUENCE [LARGE SCALE GENOMIC DNA]</scope>
    <source>
        <strain evidence="2 3">MEB193</strain>
    </source>
</reference>
<protein>
    <submittedName>
        <fullName evidence="2">Uncharacterized protein</fullName>
    </submittedName>
</protein>
<dbReference type="Proteomes" id="UP000325302">
    <property type="component" value="Unassembled WGS sequence"/>
</dbReference>
<evidence type="ECO:0000313" key="2">
    <source>
        <dbReference type="EMBL" id="KAA0876348.1"/>
    </source>
</evidence>
<dbReference type="RefSeq" id="WP_149389597.1">
    <property type="nucleotide sequence ID" value="NZ_SMRS01000001.1"/>
</dbReference>
<feature type="transmembrane region" description="Helical" evidence="1">
    <location>
        <begin position="45"/>
        <end position="71"/>
    </location>
</feature>
<organism evidence="2 3">
    <name type="scientific">Nitrincola tapanii</name>
    <dbReference type="NCBI Taxonomy" id="1708751"/>
    <lineage>
        <taxon>Bacteria</taxon>
        <taxon>Pseudomonadati</taxon>
        <taxon>Pseudomonadota</taxon>
        <taxon>Gammaproteobacteria</taxon>
        <taxon>Oceanospirillales</taxon>
        <taxon>Oceanospirillaceae</taxon>
        <taxon>Nitrincola</taxon>
    </lineage>
</organism>
<gene>
    <name evidence="2" type="ORF">E1H14_01040</name>
</gene>
<proteinExistence type="predicted"/>
<keyword evidence="3" id="KW-1185">Reference proteome</keyword>
<dbReference type="AlphaFoldDB" id="A0A5A9W8A5"/>
<keyword evidence="1" id="KW-0812">Transmembrane</keyword>
<feature type="transmembrane region" description="Helical" evidence="1">
    <location>
        <begin position="6"/>
        <end position="24"/>
    </location>
</feature>
<evidence type="ECO:0000313" key="3">
    <source>
        <dbReference type="Proteomes" id="UP000325302"/>
    </source>
</evidence>
<dbReference type="EMBL" id="SMRS01000001">
    <property type="protein sequence ID" value="KAA0876348.1"/>
    <property type="molecule type" value="Genomic_DNA"/>
</dbReference>
<feature type="transmembrane region" description="Helical" evidence="1">
    <location>
        <begin position="77"/>
        <end position="94"/>
    </location>
</feature>
<feature type="transmembrane region" description="Helical" evidence="1">
    <location>
        <begin position="195"/>
        <end position="218"/>
    </location>
</feature>
<feature type="transmembrane region" description="Helical" evidence="1">
    <location>
        <begin position="131"/>
        <end position="149"/>
    </location>
</feature>
<accession>A0A5A9W8A5</accession>
<keyword evidence="1" id="KW-0472">Membrane</keyword>
<feature type="transmembrane region" description="Helical" evidence="1">
    <location>
        <begin position="156"/>
        <end position="175"/>
    </location>
</feature>